<reference evidence="2" key="1">
    <citation type="submission" date="2016-11" db="EMBL/GenBank/DDBJ databases">
        <title>Mesorhizobium oceanicum sp. nov., isolated from deep seawater in South China Sea.</title>
        <authorList>
            <person name="Fu G.-Y."/>
        </authorList>
    </citation>
    <scope>NUCLEOTIDE SEQUENCE [LARGE SCALE GENOMIC DNA]</scope>
    <source>
        <strain evidence="2">B7</strain>
    </source>
</reference>
<keyword evidence="2" id="KW-1185">Reference proteome</keyword>
<dbReference type="Proteomes" id="UP000182840">
    <property type="component" value="Chromosome"/>
</dbReference>
<dbReference type="InterPro" id="IPR005564">
    <property type="entry name" value="Major_capsid_GpE"/>
</dbReference>
<accession>A0A1L3SYR9</accession>
<dbReference type="OrthoDB" id="6388191at2"/>
<protein>
    <submittedName>
        <fullName evidence="1">Major capsid protein E</fullName>
    </submittedName>
</protein>
<dbReference type="Pfam" id="PF03864">
    <property type="entry name" value="Phage_cap_E"/>
    <property type="match status" value="1"/>
</dbReference>
<evidence type="ECO:0000313" key="1">
    <source>
        <dbReference type="EMBL" id="APH74494.1"/>
    </source>
</evidence>
<dbReference type="AlphaFoldDB" id="A0A1L3SYR9"/>
<evidence type="ECO:0000313" key="2">
    <source>
        <dbReference type="Proteomes" id="UP000182840"/>
    </source>
</evidence>
<dbReference type="KEGG" id="meso:BSQ44_08740"/>
<proteinExistence type="predicted"/>
<gene>
    <name evidence="1" type="ORF">BSQ44_08740</name>
</gene>
<dbReference type="STRING" id="1670800.BSQ44_08740"/>
<name>A0A1L3SYR9_9HYPH</name>
<organism evidence="1 2">
    <name type="scientific">Aquibium oceanicum</name>
    <dbReference type="NCBI Taxonomy" id="1670800"/>
    <lineage>
        <taxon>Bacteria</taxon>
        <taxon>Pseudomonadati</taxon>
        <taxon>Pseudomonadota</taxon>
        <taxon>Alphaproteobacteria</taxon>
        <taxon>Hyphomicrobiales</taxon>
        <taxon>Phyllobacteriaceae</taxon>
        <taxon>Aquibium</taxon>
    </lineage>
</organism>
<dbReference type="EMBL" id="CP018171">
    <property type="protein sequence ID" value="APH74494.1"/>
    <property type="molecule type" value="Genomic_DNA"/>
</dbReference>
<sequence>MLDIFKSDPFSVISLTDAINKIKFVPGHIGRLGLFNSSSVTTLTVAIEEKNGILTLVSPTPRGGPGQTTDKAKRTLRNLTIPHFQIDDAVMADEVQGIRAFGMESEVETVMGKVAERMMQHSQSFAATEEYHRVGAIKGIVTYADGSTLNLFDEFGVTQETEIDFDLDNANPTGGVLRKKCAAVYRQMAGILEGVPFSGVRAICGDAFFDDLIAHPEVRATYLQQQEASELRRGYVDDGSSGVFGTFAFGNIVWENYRGAVGNTTFVNTDKCHLFPTGAPGLFRTVYGPADYIETVNTLGKRLYMKQYPMPNDKGVDMEVQSNALQYCTRPKVLIQGKRT</sequence>